<dbReference type="EMBL" id="CP000524">
    <property type="protein sequence ID" value="ABM44787.1"/>
    <property type="molecule type" value="Genomic_DNA"/>
</dbReference>
<evidence type="ECO:0000313" key="2">
    <source>
        <dbReference type="Proteomes" id="UP000000643"/>
    </source>
</evidence>
<reference evidence="1 2" key="1">
    <citation type="submission" date="2006-12" db="EMBL/GenBank/DDBJ databases">
        <authorList>
            <person name="Hendrix L."/>
            <person name="Mohamoud Y."/>
            <person name="Radune D."/>
            <person name="Shvartsbeyn A."/>
            <person name="Daugherty S."/>
            <person name="Dodson R."/>
            <person name="Durkin A.S."/>
            <person name="Harkins D."/>
            <person name="Huot H."/>
            <person name="Kothari S.P."/>
            <person name="Madupu R."/>
            <person name="Li J."/>
            <person name="Nelson W.C."/>
            <person name="Shrivastava S."/>
            <person name="Giglio M.G."/>
            <person name="Haft D."/>
            <person name="Selengut J."/>
            <person name="Fraser-Ligget C."/>
            <person name="Seshadri R."/>
        </authorList>
    </citation>
    <scope>NUCLEOTIDE SEQUENCE [LARGE SCALE GENOMIC DNA]</scope>
    <source>
        <strain evidence="2">ATCC 35685 / NCTC 12138 / KC583</strain>
    </source>
</reference>
<dbReference type="STRING" id="360095.BARBAKC583_0304"/>
<accession>A1URM2</accession>
<dbReference type="Proteomes" id="UP000000643">
    <property type="component" value="Chromosome"/>
</dbReference>
<organism evidence="1 2">
    <name type="scientific">Bartonella bacilliformis (strain ATCC 35685 / KC583 / Herrer 020/F12,63)</name>
    <dbReference type="NCBI Taxonomy" id="360095"/>
    <lineage>
        <taxon>Bacteria</taxon>
        <taxon>Pseudomonadati</taxon>
        <taxon>Pseudomonadota</taxon>
        <taxon>Alphaproteobacteria</taxon>
        <taxon>Hyphomicrobiales</taxon>
        <taxon>Bartonellaceae</taxon>
        <taxon>Bartonella</taxon>
    </lineage>
</organism>
<proteinExistence type="predicted"/>
<name>A1URM2_BARBK</name>
<dbReference type="AlphaFoldDB" id="A1URM2"/>
<gene>
    <name evidence="1" type="ordered locus">BARBAKC583_0304</name>
</gene>
<evidence type="ECO:0000313" key="1">
    <source>
        <dbReference type="EMBL" id="ABM44787.1"/>
    </source>
</evidence>
<protein>
    <submittedName>
        <fullName evidence="1">Uncharacterized protein</fullName>
    </submittedName>
</protein>
<sequence length="38" mass="4535">MLYPAELRVHLIFYQLGYGVPNRFVDELQVKLGDFFVF</sequence>
<dbReference type="HOGENOM" id="CLU_3324954_0_0_5"/>
<dbReference type="KEGG" id="bbk:BARBAKC583_0304"/>